<reference evidence="1" key="1">
    <citation type="submission" date="2014-12" db="EMBL/GenBank/DDBJ databases">
        <title>Insight into the proteome of Arion vulgaris.</title>
        <authorList>
            <person name="Aradska J."/>
            <person name="Bulat T."/>
            <person name="Smidak R."/>
            <person name="Sarate P."/>
            <person name="Gangsoo J."/>
            <person name="Sialana F."/>
            <person name="Bilban M."/>
            <person name="Lubec G."/>
        </authorList>
    </citation>
    <scope>NUCLEOTIDE SEQUENCE</scope>
    <source>
        <tissue evidence="1">Skin</tissue>
    </source>
</reference>
<dbReference type="AlphaFoldDB" id="A0A0B7BSW5"/>
<feature type="non-terminal residue" evidence="1">
    <location>
        <position position="102"/>
    </location>
</feature>
<accession>A0A0B7BSW5</accession>
<proteinExistence type="predicted"/>
<sequence>IFSYLEEAIKNMKIKKIALNRKLQTFNSWVLDAAKTSIPRGRREDYRPYWSPKLEELHAELSIQRENMEADPTDENVTLHNKTKAIFTKEKKKSMRDSWHEK</sequence>
<dbReference type="EMBL" id="HACG01049117">
    <property type="protein sequence ID" value="CEK95982.1"/>
    <property type="molecule type" value="Transcribed_RNA"/>
</dbReference>
<organism evidence="1">
    <name type="scientific">Arion vulgaris</name>
    <dbReference type="NCBI Taxonomy" id="1028688"/>
    <lineage>
        <taxon>Eukaryota</taxon>
        <taxon>Metazoa</taxon>
        <taxon>Spiralia</taxon>
        <taxon>Lophotrochozoa</taxon>
        <taxon>Mollusca</taxon>
        <taxon>Gastropoda</taxon>
        <taxon>Heterobranchia</taxon>
        <taxon>Euthyneura</taxon>
        <taxon>Panpulmonata</taxon>
        <taxon>Eupulmonata</taxon>
        <taxon>Stylommatophora</taxon>
        <taxon>Helicina</taxon>
        <taxon>Arionoidea</taxon>
        <taxon>Arionidae</taxon>
        <taxon>Arion</taxon>
    </lineage>
</organism>
<evidence type="ECO:0000313" key="1">
    <source>
        <dbReference type="EMBL" id="CEK95982.1"/>
    </source>
</evidence>
<feature type="non-terminal residue" evidence="1">
    <location>
        <position position="1"/>
    </location>
</feature>
<name>A0A0B7BSW5_9EUPU</name>
<gene>
    <name evidence="1" type="primary">ORF209827</name>
</gene>
<protein>
    <submittedName>
        <fullName evidence="1">Uncharacterized protein</fullName>
    </submittedName>
</protein>